<dbReference type="HOGENOM" id="CLU_1987791_0_0_6"/>
<comment type="caution">
    <text evidence="2">The sequence shown here is derived from an EMBL/GenBank/DDBJ whole genome shotgun (WGS) entry which is preliminary data.</text>
</comment>
<dbReference type="Proteomes" id="UP000013148">
    <property type="component" value="Unassembled WGS sequence"/>
</dbReference>
<organism evidence="2 3">
    <name type="scientific">Acinetobacter guillouiae NIPH 991</name>
    <dbReference type="NCBI Taxonomy" id="1217656"/>
    <lineage>
        <taxon>Bacteria</taxon>
        <taxon>Pseudomonadati</taxon>
        <taxon>Pseudomonadota</taxon>
        <taxon>Gammaproteobacteria</taxon>
        <taxon>Moraxellales</taxon>
        <taxon>Moraxellaceae</taxon>
        <taxon>Acinetobacter</taxon>
    </lineage>
</organism>
<reference evidence="2 3" key="1">
    <citation type="submission" date="2013-02" db="EMBL/GenBank/DDBJ databases">
        <title>The Genome Sequence of Acinetobacter guillouiae NIPH 991.</title>
        <authorList>
            <consortium name="The Broad Institute Genome Sequencing Platform"/>
            <consortium name="The Broad Institute Genome Sequencing Center for Infectious Disease"/>
            <person name="Cerqueira G."/>
            <person name="Feldgarden M."/>
            <person name="Courvalin P."/>
            <person name="Perichon B."/>
            <person name="Grillot-Courvalin C."/>
            <person name="Clermont D."/>
            <person name="Rocha E."/>
            <person name="Yoon E.-J."/>
            <person name="Nemec A."/>
            <person name="Walker B."/>
            <person name="Young S.K."/>
            <person name="Zeng Q."/>
            <person name="Gargeya S."/>
            <person name="Fitzgerald M."/>
            <person name="Haas B."/>
            <person name="Abouelleil A."/>
            <person name="Alvarado L."/>
            <person name="Arachchi H.M."/>
            <person name="Berlin A.M."/>
            <person name="Chapman S.B."/>
            <person name="Dewar J."/>
            <person name="Goldberg J."/>
            <person name="Griggs A."/>
            <person name="Gujja S."/>
            <person name="Hansen M."/>
            <person name="Howarth C."/>
            <person name="Imamovic A."/>
            <person name="Larimer J."/>
            <person name="McCowan C."/>
            <person name="Murphy C."/>
            <person name="Neiman D."/>
            <person name="Pearson M."/>
            <person name="Priest M."/>
            <person name="Roberts A."/>
            <person name="Saif S."/>
            <person name="Shea T."/>
            <person name="Sisk P."/>
            <person name="Sykes S."/>
            <person name="Wortman J."/>
            <person name="Nusbaum C."/>
            <person name="Birren B."/>
        </authorList>
    </citation>
    <scope>NUCLEOTIDE SEQUENCE [LARGE SCALE GENOMIC DNA]</scope>
    <source>
        <strain evidence="2 3">NIPH 991</strain>
    </source>
</reference>
<keyword evidence="1" id="KW-0732">Signal</keyword>
<keyword evidence="3" id="KW-1185">Reference proteome</keyword>
<dbReference type="AlphaFoldDB" id="N8WYK9"/>
<evidence type="ECO:0000256" key="1">
    <source>
        <dbReference type="SAM" id="SignalP"/>
    </source>
</evidence>
<dbReference type="RefSeq" id="WP_004819565.1">
    <property type="nucleotide sequence ID" value="NZ_KB849456.1"/>
</dbReference>
<feature type="chain" id="PRO_5004135339" evidence="1">
    <location>
        <begin position="19"/>
        <end position="134"/>
    </location>
</feature>
<sequence length="134" mass="15335">MKILFLFILTLCSHRAFASYENSCDLVVKLLENTSTNTFLVDRFGDGRFKSETYLISFKGLVKKAQVSGRADTGCQHYLETVIENSFFLNIRYTAKKGQKIKINIQITDFKGKSKSDEIAYTTITTLLLPKRKF</sequence>
<evidence type="ECO:0000313" key="2">
    <source>
        <dbReference type="EMBL" id="ENV17222.1"/>
    </source>
</evidence>
<proteinExistence type="predicted"/>
<evidence type="ECO:0000313" key="3">
    <source>
        <dbReference type="Proteomes" id="UP000013148"/>
    </source>
</evidence>
<dbReference type="EMBL" id="APPJ01000010">
    <property type="protein sequence ID" value="ENV17222.1"/>
    <property type="molecule type" value="Genomic_DNA"/>
</dbReference>
<accession>N8WYK9</accession>
<gene>
    <name evidence="2" type="ORF">F964_01920</name>
</gene>
<feature type="signal peptide" evidence="1">
    <location>
        <begin position="1"/>
        <end position="18"/>
    </location>
</feature>
<name>N8WYK9_ACIGI</name>
<protein>
    <submittedName>
        <fullName evidence="2">Uncharacterized protein</fullName>
    </submittedName>
</protein>